<dbReference type="CDD" id="cd20421">
    <property type="entry name" value="Tudor_TDRD6_rpt2"/>
    <property type="match status" value="1"/>
</dbReference>
<accession>A0A803JUQ8</accession>
<evidence type="ECO:0000313" key="5">
    <source>
        <dbReference type="RefSeq" id="XP_031758870.1"/>
    </source>
</evidence>
<reference evidence="3" key="2">
    <citation type="submission" date="2021-03" db="UniProtKB">
        <authorList>
            <consortium name="Ensembl"/>
        </authorList>
    </citation>
    <scope>IDENTIFICATION</scope>
</reference>
<dbReference type="InterPro" id="IPR047445">
    <property type="entry name" value="Tudor_TDRD6_rpt2"/>
</dbReference>
<gene>
    <name evidence="3 5 6" type="primary">tdrd6</name>
</gene>
<name>A0A803JUQ8_XENTR</name>
<dbReference type="GO" id="GO:0007283">
    <property type="term" value="P:spermatogenesis"/>
    <property type="evidence" value="ECO:0000318"/>
    <property type="project" value="GO_Central"/>
</dbReference>
<feature type="compositionally biased region" description="Polar residues" evidence="1">
    <location>
        <begin position="1802"/>
        <end position="1813"/>
    </location>
</feature>
<dbReference type="GeneTree" id="ENSGT00940000159049"/>
<feature type="compositionally biased region" description="Acidic residues" evidence="1">
    <location>
        <begin position="2008"/>
        <end position="2018"/>
    </location>
</feature>
<feature type="compositionally biased region" description="Basic and acidic residues" evidence="1">
    <location>
        <begin position="1283"/>
        <end position="1295"/>
    </location>
</feature>
<feature type="compositionally biased region" description="Polar residues" evidence="1">
    <location>
        <begin position="1337"/>
        <end position="1347"/>
    </location>
</feature>
<dbReference type="GeneID" id="105948404"/>
<evidence type="ECO:0000259" key="2">
    <source>
        <dbReference type="PROSITE" id="PS50304"/>
    </source>
</evidence>
<dbReference type="PANTHER" id="PTHR22948:SF15">
    <property type="entry name" value="TUDOR DOMAIN-CONTAINING PROTEIN 6"/>
    <property type="match status" value="1"/>
</dbReference>
<dbReference type="GO" id="GO:0043186">
    <property type="term" value="C:P granule"/>
    <property type="evidence" value="ECO:0000318"/>
    <property type="project" value="GO_Central"/>
</dbReference>
<dbReference type="InterPro" id="IPR002999">
    <property type="entry name" value="Tudor"/>
</dbReference>
<feature type="compositionally biased region" description="Polar residues" evidence="1">
    <location>
        <begin position="1264"/>
        <end position="1273"/>
    </location>
</feature>
<keyword evidence="4" id="KW-1185">Reference proteome</keyword>
<feature type="domain" description="Tudor" evidence="2">
    <location>
        <begin position="1623"/>
        <end position="1681"/>
    </location>
</feature>
<dbReference type="Bgee" id="ENSXETG00000016255">
    <property type="expression patterns" value="Expressed in testis and 9 other cell types or tissues"/>
</dbReference>
<feature type="domain" description="Tudor" evidence="2">
    <location>
        <begin position="787"/>
        <end position="851"/>
    </location>
</feature>
<feature type="compositionally biased region" description="Acidic residues" evidence="1">
    <location>
        <begin position="1786"/>
        <end position="1795"/>
    </location>
</feature>
<dbReference type="Proteomes" id="UP000008143">
    <property type="component" value="Chromosome 5"/>
</dbReference>
<feature type="compositionally biased region" description="Basic and acidic residues" evidence="1">
    <location>
        <begin position="2473"/>
        <end position="2484"/>
    </location>
</feature>
<dbReference type="Gene3D" id="2.40.50.90">
    <property type="match status" value="6"/>
</dbReference>
<feature type="region of interest" description="Disordered" evidence="1">
    <location>
        <begin position="1785"/>
        <end position="1813"/>
    </location>
</feature>
<feature type="region of interest" description="Disordered" evidence="1">
    <location>
        <begin position="2229"/>
        <end position="2249"/>
    </location>
</feature>
<feature type="region of interest" description="Disordered" evidence="1">
    <location>
        <begin position="1951"/>
        <end position="1981"/>
    </location>
</feature>
<feature type="compositionally biased region" description="Basic and acidic residues" evidence="1">
    <location>
        <begin position="1325"/>
        <end position="1335"/>
    </location>
</feature>
<feature type="region of interest" description="Disordered" evidence="1">
    <location>
        <begin position="2000"/>
        <end position="2136"/>
    </location>
</feature>
<reference evidence="3" key="1">
    <citation type="journal article" date="2010" name="Science">
        <title>The genome of the Western clawed frog Xenopus tropicalis.</title>
        <authorList>
            <person name="Hellsten U."/>
            <person name="Harland R.M."/>
            <person name="Gilchrist M.J."/>
            <person name="Hendrix D."/>
            <person name="Jurka J."/>
            <person name="Kapitonov V."/>
            <person name="Ovcharenko I."/>
            <person name="Putnam N.H."/>
            <person name="Shu S."/>
            <person name="Taher L."/>
            <person name="Blitz I.L."/>
            <person name="Blumberg B."/>
            <person name="Dichmann D.S."/>
            <person name="Dubchak I."/>
            <person name="Amaya E."/>
            <person name="Detter J.C."/>
            <person name="Fletcher R."/>
            <person name="Gerhard D.S."/>
            <person name="Goodstein D."/>
            <person name="Graves T."/>
            <person name="Grigoriev I.V."/>
            <person name="Grimwood J."/>
            <person name="Kawashima T."/>
            <person name="Lindquist E."/>
            <person name="Lucas S.M."/>
            <person name="Mead P.E."/>
            <person name="Mitros T."/>
            <person name="Ogino H."/>
            <person name="Ohta Y."/>
            <person name="Poliakov A.V."/>
            <person name="Pollet N."/>
            <person name="Robert J."/>
            <person name="Salamov A."/>
            <person name="Sater A.K."/>
            <person name="Schmutz J."/>
            <person name="Terry A."/>
            <person name="Vize P.D."/>
            <person name="Warren W.C."/>
            <person name="Wells D."/>
            <person name="Wills A."/>
            <person name="Wilson R.K."/>
            <person name="Zimmerman L.B."/>
            <person name="Zorn A.M."/>
            <person name="Grainger R."/>
            <person name="Grammer T."/>
            <person name="Khokha M.K."/>
            <person name="Richardson P.M."/>
            <person name="Rokhsar D.S."/>
        </authorList>
    </citation>
    <scope>NUCLEOTIDE SEQUENCE [LARGE SCALE GENOMIC DNA]</scope>
    <source>
        <strain evidence="3">Nigerian</strain>
    </source>
</reference>
<organism evidence="3">
    <name type="scientific">Xenopus tropicalis</name>
    <name type="common">Western clawed frog</name>
    <name type="synonym">Silurana tropicalis</name>
    <dbReference type="NCBI Taxonomy" id="8364"/>
    <lineage>
        <taxon>Eukaryota</taxon>
        <taxon>Metazoa</taxon>
        <taxon>Chordata</taxon>
        <taxon>Craniata</taxon>
        <taxon>Vertebrata</taxon>
        <taxon>Euteleostomi</taxon>
        <taxon>Amphibia</taxon>
        <taxon>Batrachia</taxon>
        <taxon>Anura</taxon>
        <taxon>Pipoidea</taxon>
        <taxon>Pipidae</taxon>
        <taxon>Xenopodinae</taxon>
        <taxon>Xenopus</taxon>
        <taxon>Silurana</taxon>
    </lineage>
</organism>
<dbReference type="Ensembl" id="ENSXETT00000118668">
    <property type="protein sequence ID" value="ENSXETP00000111751"/>
    <property type="gene ID" value="ENSXETG00000016255"/>
</dbReference>
<feature type="region of interest" description="Disordered" evidence="1">
    <location>
        <begin position="2457"/>
        <end position="2499"/>
    </location>
</feature>
<feature type="region of interest" description="Disordered" evidence="1">
    <location>
        <begin position="1222"/>
        <end position="1347"/>
    </location>
</feature>
<dbReference type="Gene3D" id="2.30.30.140">
    <property type="match status" value="6"/>
</dbReference>
<dbReference type="Pfam" id="PF00567">
    <property type="entry name" value="TUDOR"/>
    <property type="match status" value="6"/>
</dbReference>
<dbReference type="SUPFAM" id="SSF63748">
    <property type="entry name" value="Tudor/PWWP/MBT"/>
    <property type="match status" value="7"/>
</dbReference>
<dbReference type="InterPro" id="IPR035437">
    <property type="entry name" value="SNase_OB-fold_sf"/>
</dbReference>
<dbReference type="RefSeq" id="XP_031758870.1">
    <property type="nucleotide sequence ID" value="XM_031903010.1"/>
</dbReference>
<dbReference type="GO" id="GO:0034587">
    <property type="term" value="P:piRNA processing"/>
    <property type="evidence" value="ECO:0000318"/>
    <property type="project" value="GO_Central"/>
</dbReference>
<feature type="compositionally biased region" description="Polar residues" evidence="1">
    <location>
        <begin position="1303"/>
        <end position="1318"/>
    </location>
</feature>
<feature type="domain" description="Tudor" evidence="2">
    <location>
        <begin position="1416"/>
        <end position="1474"/>
    </location>
</feature>
<reference evidence="5" key="3">
    <citation type="submission" date="2025-04" db="UniProtKB">
        <authorList>
            <consortium name="RefSeq"/>
        </authorList>
    </citation>
    <scope>IDENTIFICATION</scope>
    <source>
        <strain evidence="5">Nigerian</strain>
        <tissue evidence="5">Liver and blood</tissue>
    </source>
</reference>
<evidence type="ECO:0000256" key="1">
    <source>
        <dbReference type="SAM" id="MobiDB-lite"/>
    </source>
</evidence>
<protein>
    <submittedName>
        <fullName evidence="3">Tudor domain-containing 6</fullName>
    </submittedName>
    <submittedName>
        <fullName evidence="5">Tudor domain-containing protein 6 isoform X1</fullName>
    </submittedName>
</protein>
<sequence length="2499" mass="279190">MAARRRDTKAATVAPDVIMLPAPGLPVPGTVLKLSVSSLDVFAEVPFVRLWSGLVECRKEYEALESEVQAAAVGGPLGAGDWSPAVGHWCLAEIDGRWHRCQLLHRKGFEYFAFLIDAGYTVPARAHQLREAPQALFGLPGEVQGYLLSNLVPQEQRAWSGQALEYLSSLQGQQVEGVVEELILPHGLVLLEVSAISKRLLDLGLAKPFPAASFRSLIDTYFAGGHSSAQTKTFPSVQPSAQSNPMAQVNPRRAWVLDYFYPQFQVGVIEPVLVTEVSNPHRIFCQLRSLSHEVQRLSDSMHHFYELQSGCGERNYIQPLIPGQPCACRGSDGHWYRSLLQEYYPDKKLAMVIHVDWGRKDIVSMNCLRTLAADYFRMPVVTFPCSLYGVSDGGVAWDPAIIMELRNMFQGKQFSAKIDFYNSYEHMYVVTLYGDDGVNLNCVFGTRAQSFSFSQAQKPLSQDLGESQEDVKSLPQTPPEAFYVPTVPVAELNISTFYDVLVEFVADPSNFWIRTGENATKYSEMMEQIAALYSKASKLDGIMTTPMAGQLCCTKFKDDRFYRAEIVAIKGKMVEVYFIDHGNTELVDWYNVKKLPAELGEMPGLAIYCSVADTYPLGDSWSPEAILAFKMAVVDKRLVIYVLSKEHNKYIIEVLDNSRIEQRSVGKILSAVGHAKYEEVEPVAQHPGTTSDIDRKMQQQFSGHLNKDISLLKARQKEVVCSVQENKSEPYSPFEDQFFEPGTTIEVVVSCIINPSLFWCQNALHSAKLEKLMAKIQDICLNAGCSYERGACACLAKSSCDGRWYRAFIVNEMPAGKASSDHVEVLFVDYGIRETVSLKDLRCMESELFGLKAQAFKCSLYNIIAPDGENPFEWDAITTLSFNRFVDSFSKKTTEFKCTFFATASFKKELFNVVDVFTPFASICKLLVEQGHAKQLSHRTLVPSVQLQTYYYSTHDIKIGGEEEVYITYVNSSLEFYCQLSRNTETMDMIASATTRVCNEVKKFQLSPGSLCLAKFSDQQWYRCFTNFNKNSTDVFFVDYGNTEKLTKEELLPIPSDAYELLHFPMQAIKCSLSDIPDTIPREVVLWFENLILDKPLKALIVAKETDGKLIVELYDGSQQINSSIKAKLGLKNPRTEGYFGNAEKRHQLNDLDKGGRPDSAFKLYNQGSKFSSDLDNHSQNGFTHQKSASFVAKERDQFEQKPNLRTSRPYIQDREVYSVRKNISQSGYAPHKTGEFRSKDREALEQRPNLKTSGMYSQGREVSMSQNGSNSGFPPKKTGGFRSKEREVSEHKQNPDAFKGYNQESKMSPQLRNGSQMEASWSSESDRSSEHKPEINASQQRRSTFQECKSIPPLTKLSDLPKQNITPGFKSSVYISHTNTLSDFYVQIAQDTELSNISEILNNEKKPSDRLDEKDVNLGDLICAFFEDDGLYYRAVITEKHSDGLQVQYIDYGNTLTIPASQIYKLPPSLSSAPVMSIFCALDKCTTAACEQNMDDLMVKFSERTGDLELSCEFVQCNNLKWNVILCDDQGCINDLFISASDPLLNPPSLEEPDVTSEQLNGVSHYVWNLPALGERVEAYASAVDSPEHFWCQLVTADVDSLAVKVQEAGERSVHDGKFSTEIEVGSPCNVIYSEDNHWYRAAVTKIEADQVTVRFVDYGNEEMLHLEQVRRLPADLATIPAQAFSCSLAGFNLSEGCWNSDANTFFYENVTEGLLVISVLHIQELGPCKIPQASVNVSYNGENVNTKMRQFWQDSNEIPTPFLESLHAEEIIKDNTIPSQAVEDVADQSEQSEEPCASELTETPTVPTMYSNADGEEVTAIDETKLEALPLSSTDEAAESTENTDVDLMRTECLLPEIQKSSDLSCLELTLDEDVPGSAVTPLAPEDLCIDYDESNIKESYSDITAMDQGELHHTEDIDLWTPAAHDQEIASSEIIDNVPIDKECDYSVQEPTEESSASTGLEEGPAPEKNAFTENNDGLEPEAANLQSKGEEYLVPEESTVAVCESEDFEPEVDVDLPRKENEDLPAYTYIPIPEDDGDGLGSPKEATSHEIGDAEGLGEQNQELLDHTISECTNDDFDDLPSKEQEGIPLHSDADTDFAGTEDVPRDMKGDIEATGSQNKEDVTLGEDPATETEYRSYFLKAEDVDRPSQEHKDFAGQEENPVAEYINDISEPEFADLQSEEQGDTVTYTDTPFLEGGVDDFGSTEAKSRDNTYEHVTEDVEDLNTENQESQVHDVSSDKLFKESGPTDLQDQVELQYTEPADSVCDVHQSEECEFAAHFDEIIESHSPEHPVLVDSTVDACEREVADLCYLPDKVESECTVAEDSTKDMHQNKEYQCVFDPVENIESQTQECPLPADTLDNEYTCTGNETESANMENIEFQETPAGADSVALLRVGTTEPDEERLESLEYQDAPLLESPVSADVMGSTESFEPQTNEMEQVEEEGLMENMMLTPATPQLPEYSGAESLPEKQDGSKESDTEGDVSFEDILKRDA</sequence>
<dbReference type="PROSITE" id="PS50304">
    <property type="entry name" value="TUDOR"/>
    <property type="match status" value="6"/>
</dbReference>
<evidence type="ECO:0000313" key="4">
    <source>
        <dbReference type="Proteomes" id="UP000008143"/>
    </source>
</evidence>
<dbReference type="InterPro" id="IPR050621">
    <property type="entry name" value="Tudor_domain_containing"/>
</dbReference>
<feature type="domain" description="Tudor" evidence="2">
    <location>
        <begin position="319"/>
        <end position="378"/>
    </location>
</feature>
<feature type="region of interest" description="Disordered" evidence="1">
    <location>
        <begin position="1194"/>
        <end position="1213"/>
    </location>
</feature>
<evidence type="ECO:0000313" key="3">
    <source>
        <dbReference type="Ensembl" id="ENSXETP00000111751"/>
    </source>
</evidence>
<dbReference type="Xenbase" id="XB-GENE-5969988">
    <property type="gene designation" value="tdrd6"/>
</dbReference>
<dbReference type="PANTHER" id="PTHR22948">
    <property type="entry name" value="TUDOR DOMAIN CONTAINING PROTEIN"/>
    <property type="match status" value="1"/>
</dbReference>
<feature type="compositionally biased region" description="Basic and acidic residues" evidence="1">
    <location>
        <begin position="2107"/>
        <end position="2116"/>
    </location>
</feature>
<dbReference type="GO" id="GO:0030719">
    <property type="term" value="P:P granule organization"/>
    <property type="evidence" value="ECO:0000318"/>
    <property type="project" value="GO_Central"/>
</dbReference>
<evidence type="ECO:0000313" key="6">
    <source>
        <dbReference type="Xenbase" id="XB-GENE-5969988"/>
    </source>
</evidence>
<dbReference type="CTD" id="221400"/>
<dbReference type="OMA" id="PWLLTQM"/>
<feature type="domain" description="Tudor" evidence="2">
    <location>
        <begin position="545"/>
        <end position="602"/>
    </location>
</feature>
<feature type="compositionally biased region" description="Basic and acidic residues" evidence="1">
    <location>
        <begin position="2236"/>
        <end position="2247"/>
    </location>
</feature>
<dbReference type="SMART" id="SM00333">
    <property type="entry name" value="TUDOR"/>
    <property type="match status" value="7"/>
</dbReference>
<dbReference type="OrthoDB" id="9989103at2759"/>
<feature type="compositionally biased region" description="Basic and acidic residues" evidence="1">
    <location>
        <begin position="1233"/>
        <end position="1246"/>
    </location>
</feature>
<dbReference type="AGR" id="Xenbase:XB-GENE-5969988"/>
<proteinExistence type="predicted"/>
<feature type="domain" description="Tudor" evidence="2">
    <location>
        <begin position="1005"/>
        <end position="1061"/>
    </location>
</feature>
<feature type="region of interest" description="Disordered" evidence="1">
    <location>
        <begin position="2181"/>
        <end position="2217"/>
    </location>
</feature>
<dbReference type="FunFam" id="2.30.30.140:FF:000018">
    <property type="entry name" value="Serine/threonine-protein kinase 31"/>
    <property type="match status" value="3"/>
</dbReference>